<reference evidence="1" key="1">
    <citation type="submission" date="2019-08" db="EMBL/GenBank/DDBJ databases">
        <authorList>
            <person name="Kucharzyk K."/>
            <person name="Murdoch R.W."/>
            <person name="Higgins S."/>
            <person name="Loffler F."/>
        </authorList>
    </citation>
    <scope>NUCLEOTIDE SEQUENCE</scope>
</reference>
<organism evidence="1">
    <name type="scientific">bioreactor metagenome</name>
    <dbReference type="NCBI Taxonomy" id="1076179"/>
    <lineage>
        <taxon>unclassified sequences</taxon>
        <taxon>metagenomes</taxon>
        <taxon>ecological metagenomes</taxon>
    </lineage>
</organism>
<dbReference type="EMBL" id="VSSQ01021759">
    <property type="protein sequence ID" value="MPM67559.1"/>
    <property type="molecule type" value="Genomic_DNA"/>
</dbReference>
<comment type="caution">
    <text evidence="1">The sequence shown here is derived from an EMBL/GenBank/DDBJ whole genome shotgun (WGS) entry which is preliminary data.</text>
</comment>
<accession>A0A645BQ51</accession>
<protein>
    <submittedName>
        <fullName evidence="1">Uncharacterized protein</fullName>
    </submittedName>
</protein>
<gene>
    <name evidence="1" type="ORF">SDC9_114482</name>
</gene>
<dbReference type="Gene3D" id="3.20.20.510">
    <property type="entry name" value="Uncharacterised protein PF12979, DUF3863"/>
    <property type="match status" value="1"/>
</dbReference>
<dbReference type="AlphaFoldDB" id="A0A645BQ51"/>
<proteinExistence type="predicted"/>
<evidence type="ECO:0000313" key="1">
    <source>
        <dbReference type="EMBL" id="MPM67559.1"/>
    </source>
</evidence>
<sequence>MGKRQILNIINFVRAVEPRSEMDLVTPVAKHIALAKKYDLKATFLLQYDALINPEFTNIIKELDPHQFEVGVWFEVVQPLVEKASLTWHGRFPWDWHAHCGFSVGYTKKDREKLIDILFNDFREMMGYYPKSFGSWAFDAHTLAYVTEKYGIDSACNCKEQWGTDGYNLWGGYYGQGYYPNKLNAIAPAQSKDYQINTPVFRMLGADPIYQYDSGLNLTDGIQTQKVITLETVSNDRDAGGQFPKWVDWFLNENYNGKCLSFGYAQAGQENSFGWDGLAEALDYQYQRFAELQEQHLLDIETLGETGRWYKRTYAETPPSTITAECDWKNSGDSSVWFCCKNYRINIYSEDKHFWIRDLYVFRDDYEERYLKTVCKGNMLTYDNLPIIDGIRFSSGGIRSGLYPVLTGDEPNGGMAFEKMTYREKEHTAVLTFTGTACGTITITLDEKNVTIISGKPLSLIPCYAPVISKWIESAKADSILGKITLKYNSFDYAVEVAQGTLSENFEVSSQNNNIKIKLD</sequence>
<name>A0A645BQ51_9ZZZZ</name>